<organism evidence="3 4">
    <name type="scientific">Thyridium curvatum</name>
    <dbReference type="NCBI Taxonomy" id="1093900"/>
    <lineage>
        <taxon>Eukaryota</taxon>
        <taxon>Fungi</taxon>
        <taxon>Dikarya</taxon>
        <taxon>Ascomycota</taxon>
        <taxon>Pezizomycotina</taxon>
        <taxon>Sordariomycetes</taxon>
        <taxon>Sordariomycetidae</taxon>
        <taxon>Thyridiales</taxon>
        <taxon>Thyridiaceae</taxon>
        <taxon>Thyridium</taxon>
    </lineage>
</organism>
<dbReference type="InParanoid" id="A0A507ALP2"/>
<evidence type="ECO:0000313" key="3">
    <source>
        <dbReference type="EMBL" id="TPX10652.1"/>
    </source>
</evidence>
<gene>
    <name evidence="3" type="ORF">E0L32_008386</name>
</gene>
<protein>
    <recommendedName>
        <fullName evidence="5">Protein EFR3</fullName>
    </recommendedName>
</protein>
<feature type="region of interest" description="Disordered" evidence="2">
    <location>
        <begin position="913"/>
        <end position="974"/>
    </location>
</feature>
<dbReference type="GO" id="GO:0072659">
    <property type="term" value="P:protein localization to plasma membrane"/>
    <property type="evidence" value="ECO:0007669"/>
    <property type="project" value="InterPro"/>
</dbReference>
<dbReference type="InterPro" id="IPR049150">
    <property type="entry name" value="EFR3_HEAT-like_rpt"/>
</dbReference>
<accession>A0A507ALP2</accession>
<keyword evidence="4" id="KW-1185">Reference proteome</keyword>
<feature type="compositionally biased region" description="Low complexity" evidence="2">
    <location>
        <begin position="956"/>
        <end position="969"/>
    </location>
</feature>
<evidence type="ECO:0000256" key="2">
    <source>
        <dbReference type="SAM" id="MobiDB-lite"/>
    </source>
</evidence>
<feature type="compositionally biased region" description="Polar residues" evidence="2">
    <location>
        <begin position="504"/>
        <end position="513"/>
    </location>
</feature>
<feature type="compositionally biased region" description="Low complexity" evidence="2">
    <location>
        <begin position="1019"/>
        <end position="1029"/>
    </location>
</feature>
<evidence type="ECO:0000256" key="1">
    <source>
        <dbReference type="ARBA" id="ARBA00010216"/>
    </source>
</evidence>
<dbReference type="OrthoDB" id="19232at2759"/>
<reference evidence="3 4" key="1">
    <citation type="submission" date="2019-06" db="EMBL/GenBank/DDBJ databases">
        <title>Draft genome sequence of the filamentous fungus Phialemoniopsis curvata isolated from diesel fuel.</title>
        <authorList>
            <person name="Varaljay V.A."/>
            <person name="Lyon W.J."/>
            <person name="Crouch A.L."/>
            <person name="Drake C.E."/>
            <person name="Hollomon J.M."/>
            <person name="Nadeau L.J."/>
            <person name="Nunn H.S."/>
            <person name="Stevenson B.S."/>
            <person name="Bojanowski C.L."/>
            <person name="Crookes-Goodson W.J."/>
        </authorList>
    </citation>
    <scope>NUCLEOTIDE SEQUENCE [LARGE SCALE GENOMIC DNA]</scope>
    <source>
        <strain evidence="3 4">D216</strain>
    </source>
</reference>
<comment type="similarity">
    <text evidence="1">Belongs to the EFR3 family.</text>
</comment>
<evidence type="ECO:0000313" key="4">
    <source>
        <dbReference type="Proteomes" id="UP000319257"/>
    </source>
</evidence>
<feature type="compositionally biased region" description="Gly residues" evidence="2">
    <location>
        <begin position="1186"/>
        <end position="1195"/>
    </location>
</feature>
<feature type="compositionally biased region" description="Polar residues" evidence="2">
    <location>
        <begin position="831"/>
        <end position="840"/>
    </location>
</feature>
<dbReference type="GeneID" id="41975833"/>
<proteinExistence type="inferred from homology"/>
<name>A0A507ALP2_9PEZI</name>
<dbReference type="RefSeq" id="XP_030992363.1">
    <property type="nucleotide sequence ID" value="XM_031143235.1"/>
</dbReference>
<evidence type="ECO:0008006" key="5">
    <source>
        <dbReference type="Google" id="ProtNLM"/>
    </source>
</evidence>
<dbReference type="PANTHER" id="PTHR47766:SF1">
    <property type="entry name" value="PROTEIN EFR3"/>
    <property type="match status" value="1"/>
</dbReference>
<feature type="compositionally biased region" description="Gly residues" evidence="2">
    <location>
        <begin position="1203"/>
        <end position="1212"/>
    </location>
</feature>
<dbReference type="GO" id="GO:0005886">
    <property type="term" value="C:plasma membrane"/>
    <property type="evidence" value="ECO:0007669"/>
    <property type="project" value="TreeGrafter"/>
</dbReference>
<dbReference type="InterPro" id="IPR039786">
    <property type="entry name" value="EFR3"/>
</dbReference>
<sequence length="1212" mass="130862">MNAIAQKCRPKHQVLVLKCYPRTTKGAVDVKPNSSELSYLLYYATSRRSKIQKVGSFLEKKTASDVWRLRIGYALPPPLACCRTRPFRTVTAKLETEHRVILEALIEKNPKDLPLFAQSVLKILDNILRSNDITMVESSIPTFEAFCAHHDTSSLLVDRAYLKQYESIVRQYASLASTRAVPGKAHPSKPVAMRWRNTGLEAIKCVASSDVLSSVSARQYEIIVPMILENLWTDNEDFLEVLLQRVQMEEKVDSDKLLRRRTSVATVRTAEGATGDTNPIALSGTAMDVDKLAEEDIGVLAMQCLKQLFVAPNRAQVRFSTVYLLRFIEERVIQEETLVKTDNNTGRDGGWAVKMFGLIAQWAPVQDRFMILVTTLDTMLRMPLTDETLPQHIVLTAMIGSLLRSDVNLIGLSVMDVLIGLIQHMRRLVQMPGAPIVSRGNGTAFGPQEPKSPTTEAAETVAAQRKELLGRIQQAIGDLATHVYYADQISDMISAILLRLRPGRSNNTGNSSPHGEKAEDPNASTTNSIGGHHGESLFSLTVAKTAALKAIKAILLVANPKTKITGNMSLSRNRVPIQVWEGTQWLLRDHDGSVRKAYTDAIVTWLDRETTGKDLQARDETAMNSRSAYKNGREVPSTSMARRVVSSASNREKVSIPRSHFLALLHLAVYDNAIQYVDYETDVVLLHVLLAKLVSRLGVNAVRYGLPMIFQLQEAIQEVETPLAKVRVGSLVHGYFWAVIDKFDIDGSVVGRAINNEVVRRRSKHFWVEGIHVPPPLIELVGTPGMLRPQPKMPLNEIESEALLPFDDRISLVEAVCHSYQDQPRSPPHSPATSPGRTFTHPILSSTLSAIPALDAADHELPNSFREQMLMEWSRDAVMVATQAGSKSASLNGSKTGTTGTNMNRLTINSNMLNGGHAGSPFGSQHNLRPASQPVGGNLAPGGGGGGASKLRKSSVRSGISPAPSSSYAGGNGGGGFVTSVDQLKMALSGHLQPPPSMGGRGGGTARPGAGGGDDDASSSDSMVSYDAAPSELSFNPPAQQQQQQQQGHPVTPATPVRTRSVSRERRASSPGGPLDSHPTHDSADESPGPANGDQKPAAAAAEGAVAIPPVPPLPSDYAREQQQTPPVAAQDHAYASSPPQHQQPPRTSAGKRSLRSRGGESIVAGSFGDEGPAMDLASLLRGIDSRGGGGGGMGESQQQAYLGGGAKRPPY</sequence>
<dbReference type="Pfam" id="PF21072">
    <property type="entry name" value="EFR3"/>
    <property type="match status" value="1"/>
</dbReference>
<feature type="region of interest" description="Disordered" evidence="2">
    <location>
        <begin position="989"/>
        <end position="1212"/>
    </location>
</feature>
<feature type="compositionally biased region" description="Gly residues" evidence="2">
    <location>
        <begin position="999"/>
        <end position="1012"/>
    </location>
</feature>
<dbReference type="Proteomes" id="UP000319257">
    <property type="component" value="Unassembled WGS sequence"/>
</dbReference>
<feature type="region of interest" description="Disordered" evidence="2">
    <location>
        <begin position="440"/>
        <end position="460"/>
    </location>
</feature>
<feature type="compositionally biased region" description="Gly residues" evidence="2">
    <location>
        <begin position="939"/>
        <end position="948"/>
    </location>
</feature>
<dbReference type="PANTHER" id="PTHR47766">
    <property type="entry name" value="PROTEIN EFR3"/>
    <property type="match status" value="1"/>
</dbReference>
<comment type="caution">
    <text evidence="3">The sequence shown here is derived from an EMBL/GenBank/DDBJ whole genome shotgun (WGS) entry which is preliminary data.</text>
</comment>
<feature type="compositionally biased region" description="Polar residues" evidence="2">
    <location>
        <begin position="1138"/>
        <end position="1147"/>
    </location>
</feature>
<feature type="region of interest" description="Disordered" evidence="2">
    <location>
        <begin position="504"/>
        <end position="530"/>
    </location>
</feature>
<feature type="compositionally biased region" description="Low complexity" evidence="2">
    <location>
        <begin position="1097"/>
        <end position="1108"/>
    </location>
</feature>
<dbReference type="STRING" id="1093900.A0A507ALP2"/>
<dbReference type="AlphaFoldDB" id="A0A507ALP2"/>
<feature type="region of interest" description="Disordered" evidence="2">
    <location>
        <begin position="821"/>
        <end position="840"/>
    </location>
</feature>
<dbReference type="EMBL" id="SKBQ01000055">
    <property type="protein sequence ID" value="TPX10652.1"/>
    <property type="molecule type" value="Genomic_DNA"/>
</dbReference>